<accession>A0A1N7SER8</accession>
<name>A0A1N7SER8_9BURK</name>
<organism evidence="1 2">
    <name type="scientific">Paraburkholderia ribeironis</name>
    <dbReference type="NCBI Taxonomy" id="1247936"/>
    <lineage>
        <taxon>Bacteria</taxon>
        <taxon>Pseudomonadati</taxon>
        <taxon>Pseudomonadota</taxon>
        <taxon>Betaproteobacteria</taxon>
        <taxon>Burkholderiales</taxon>
        <taxon>Burkholderiaceae</taxon>
        <taxon>Paraburkholderia</taxon>
    </lineage>
</organism>
<dbReference type="EMBL" id="CYGX02000056">
    <property type="protein sequence ID" value="SIT45449.1"/>
    <property type="molecule type" value="Genomic_DNA"/>
</dbReference>
<protein>
    <submittedName>
        <fullName evidence="1">Uncharacterized protein</fullName>
    </submittedName>
</protein>
<proteinExistence type="predicted"/>
<sequence length="322" mass="34991">MAWHPALERALHIARHFHGNDAEQARTRLLRLLDDRVRAADGFTGSLLTMSGFPVEIAFSTADDALRYTIDPARPGSDPRGGVDAALGQLAALGAAPAPAATVDAVRRLQAGHPLRFGAYVGGRHRAGQCRAKLYFEVPKDAAADGDAFAADVIGRPKSLPDKRQHIELIGVDPDSQRTEFYSRIEGMIAPDLVALLARVNLAPRYRELVELLGECCFVPIWRELPGDLYGFSYSVSACGEPTAFTLYTHARALFGGDGRTRARILELGRRHGWDLRFYAQLTEPLAMLDDPTTHHTMFGVTVHGDAELGATFGVAPPLESA</sequence>
<dbReference type="OrthoDB" id="9181975at2"/>
<keyword evidence="2" id="KW-1185">Reference proteome</keyword>
<dbReference type="STRING" id="1247936.BN2475_560004"/>
<gene>
    <name evidence="1" type="ORF">BN2475_560004</name>
</gene>
<reference evidence="1 2" key="1">
    <citation type="submission" date="2016-12" db="EMBL/GenBank/DDBJ databases">
        <authorList>
            <person name="Song W.-J."/>
            <person name="Kurnit D.M."/>
        </authorList>
    </citation>
    <scope>NUCLEOTIDE SEQUENCE [LARGE SCALE GENOMIC DNA]</scope>
    <source>
        <strain evidence="1 2">STM7296</strain>
    </source>
</reference>
<dbReference type="Proteomes" id="UP000187012">
    <property type="component" value="Unassembled WGS sequence"/>
</dbReference>
<dbReference type="RefSeq" id="WP_094781955.1">
    <property type="nucleotide sequence ID" value="NZ_CYGX02000056.1"/>
</dbReference>
<dbReference type="AlphaFoldDB" id="A0A1N7SER8"/>
<evidence type="ECO:0000313" key="1">
    <source>
        <dbReference type="EMBL" id="SIT45449.1"/>
    </source>
</evidence>
<evidence type="ECO:0000313" key="2">
    <source>
        <dbReference type="Proteomes" id="UP000187012"/>
    </source>
</evidence>